<dbReference type="AlphaFoldDB" id="A0A9D4KR24"/>
<dbReference type="EMBL" id="JAIWYP010000003">
    <property type="protein sequence ID" value="KAH3844128.1"/>
    <property type="molecule type" value="Genomic_DNA"/>
</dbReference>
<organism evidence="1 2">
    <name type="scientific">Dreissena polymorpha</name>
    <name type="common">Zebra mussel</name>
    <name type="synonym">Mytilus polymorpha</name>
    <dbReference type="NCBI Taxonomy" id="45954"/>
    <lineage>
        <taxon>Eukaryota</taxon>
        <taxon>Metazoa</taxon>
        <taxon>Spiralia</taxon>
        <taxon>Lophotrochozoa</taxon>
        <taxon>Mollusca</taxon>
        <taxon>Bivalvia</taxon>
        <taxon>Autobranchia</taxon>
        <taxon>Heteroconchia</taxon>
        <taxon>Euheterodonta</taxon>
        <taxon>Imparidentia</taxon>
        <taxon>Neoheterodontei</taxon>
        <taxon>Myida</taxon>
        <taxon>Dreissenoidea</taxon>
        <taxon>Dreissenidae</taxon>
        <taxon>Dreissena</taxon>
    </lineage>
</organism>
<dbReference type="Proteomes" id="UP000828390">
    <property type="component" value="Unassembled WGS sequence"/>
</dbReference>
<evidence type="ECO:0000313" key="1">
    <source>
        <dbReference type="EMBL" id="KAH3844128.1"/>
    </source>
</evidence>
<accession>A0A9D4KR24</accession>
<sequence length="171" mass="18553">MDLSPFDISQRGDVDRVSAKLGTSAGSKYCVRSLIQRANRFLAHVRQEDTAPASLGLFCWKHEEVVLSEPSSTHILEQCEIAGYGRFSALSNGELGSERVQGVGSRCGVVDMVSTKRSGGYPNPGGQIAGTCRLLLQNGQYQMVSIQQPGQFKRCHLKCADTTFVAAENRA</sequence>
<gene>
    <name evidence="1" type="ORF">DPMN_086381</name>
</gene>
<dbReference type="PANTHER" id="PTHR34531:SF1">
    <property type="entry name" value="CHROMOSOME 5 OPEN READING FRAME 34"/>
    <property type="match status" value="1"/>
</dbReference>
<evidence type="ECO:0000313" key="2">
    <source>
        <dbReference type="Proteomes" id="UP000828390"/>
    </source>
</evidence>
<reference evidence="1" key="2">
    <citation type="submission" date="2020-11" db="EMBL/GenBank/DDBJ databases">
        <authorList>
            <person name="McCartney M.A."/>
            <person name="Auch B."/>
            <person name="Kono T."/>
            <person name="Mallez S."/>
            <person name="Becker A."/>
            <person name="Gohl D.M."/>
            <person name="Silverstein K.A.T."/>
            <person name="Koren S."/>
            <person name="Bechman K.B."/>
            <person name="Herman A."/>
            <person name="Abrahante J.E."/>
            <person name="Garbe J."/>
        </authorList>
    </citation>
    <scope>NUCLEOTIDE SEQUENCE</scope>
    <source>
        <strain evidence="1">Duluth1</strain>
        <tissue evidence="1">Whole animal</tissue>
    </source>
</reference>
<name>A0A9D4KR24_DREPO</name>
<keyword evidence="2" id="KW-1185">Reference proteome</keyword>
<dbReference type="PANTHER" id="PTHR34531">
    <property type="entry name" value="ZGC:153352"/>
    <property type="match status" value="1"/>
</dbReference>
<dbReference type="InterPro" id="IPR053901">
    <property type="entry name" value="C5orf34-like"/>
</dbReference>
<reference evidence="1" key="1">
    <citation type="journal article" date="2019" name="bioRxiv">
        <title>The Genome of the Zebra Mussel, Dreissena polymorpha: A Resource for Invasive Species Research.</title>
        <authorList>
            <person name="McCartney M.A."/>
            <person name="Auch B."/>
            <person name="Kono T."/>
            <person name="Mallez S."/>
            <person name="Zhang Y."/>
            <person name="Obille A."/>
            <person name="Becker A."/>
            <person name="Abrahante J.E."/>
            <person name="Garbe J."/>
            <person name="Badalamenti J.P."/>
            <person name="Herman A."/>
            <person name="Mangelson H."/>
            <person name="Liachko I."/>
            <person name="Sullivan S."/>
            <person name="Sone E.D."/>
            <person name="Koren S."/>
            <person name="Silverstein K.A.T."/>
            <person name="Beckman K.B."/>
            <person name="Gohl D.M."/>
        </authorList>
    </citation>
    <scope>NUCLEOTIDE SEQUENCE</scope>
    <source>
        <strain evidence="1">Duluth1</strain>
        <tissue evidence="1">Whole animal</tissue>
    </source>
</reference>
<protein>
    <submittedName>
        <fullName evidence="1">Uncharacterized protein</fullName>
    </submittedName>
</protein>
<proteinExistence type="predicted"/>
<comment type="caution">
    <text evidence="1">The sequence shown here is derived from an EMBL/GenBank/DDBJ whole genome shotgun (WGS) entry which is preliminary data.</text>
</comment>